<sequence>MHQPVGNAGIDEAALHGNTGLSANGEIIRPIGRADLIV</sequence>
<organism evidence="1 2">
    <name type="scientific">Mycobacterium kansasii</name>
    <dbReference type="NCBI Taxonomy" id="1768"/>
    <lineage>
        <taxon>Bacteria</taxon>
        <taxon>Bacillati</taxon>
        <taxon>Actinomycetota</taxon>
        <taxon>Actinomycetes</taxon>
        <taxon>Mycobacteriales</taxon>
        <taxon>Mycobacteriaceae</taxon>
        <taxon>Mycobacterium</taxon>
    </lineage>
</organism>
<name>A0A1V3WXY7_MYCKA</name>
<evidence type="ECO:0000313" key="2">
    <source>
        <dbReference type="Proteomes" id="UP000189229"/>
    </source>
</evidence>
<gene>
    <name evidence="1" type="ORF">BZL30_5526</name>
</gene>
<evidence type="ECO:0000313" key="1">
    <source>
        <dbReference type="EMBL" id="OOK71799.1"/>
    </source>
</evidence>
<proteinExistence type="predicted"/>
<accession>A0A1V3WXY7</accession>
<dbReference type="EMBL" id="MVBM01000005">
    <property type="protein sequence ID" value="OOK71799.1"/>
    <property type="molecule type" value="Genomic_DNA"/>
</dbReference>
<dbReference type="Proteomes" id="UP000189229">
    <property type="component" value="Unassembled WGS sequence"/>
</dbReference>
<protein>
    <submittedName>
        <fullName evidence="1">Uncharacterized protein</fullName>
    </submittedName>
</protein>
<reference evidence="1 2" key="1">
    <citation type="submission" date="2017-02" db="EMBL/GenBank/DDBJ databases">
        <title>Complete genome sequences of Mycobacterium kansasii strains isolated from rhesus macaques.</title>
        <authorList>
            <person name="Panda A."/>
            <person name="Nagaraj S."/>
            <person name="Zhao X."/>
            <person name="Tettelin H."/>
            <person name="Detolla L.J."/>
        </authorList>
    </citation>
    <scope>NUCLEOTIDE SEQUENCE [LARGE SCALE GENOMIC DNA]</scope>
    <source>
        <strain evidence="1 2">11-3813</strain>
    </source>
</reference>
<dbReference type="AlphaFoldDB" id="A0A1V3WXY7"/>
<comment type="caution">
    <text evidence="1">The sequence shown here is derived from an EMBL/GenBank/DDBJ whole genome shotgun (WGS) entry which is preliminary data.</text>
</comment>